<accession>A0A6A4WWF1</accession>
<feature type="compositionally biased region" description="Low complexity" evidence="1">
    <location>
        <begin position="38"/>
        <end position="60"/>
    </location>
</feature>
<dbReference type="AlphaFoldDB" id="A0A6A4WWF1"/>
<evidence type="ECO:0000256" key="1">
    <source>
        <dbReference type="SAM" id="MobiDB-lite"/>
    </source>
</evidence>
<feature type="compositionally biased region" description="Polar residues" evidence="1">
    <location>
        <begin position="18"/>
        <end position="27"/>
    </location>
</feature>
<dbReference type="Proteomes" id="UP000440578">
    <property type="component" value="Unassembled WGS sequence"/>
</dbReference>
<evidence type="ECO:0000313" key="3">
    <source>
        <dbReference type="Proteomes" id="UP000440578"/>
    </source>
</evidence>
<feature type="compositionally biased region" description="Polar residues" evidence="1">
    <location>
        <begin position="1"/>
        <end position="10"/>
    </location>
</feature>
<protein>
    <submittedName>
        <fullName evidence="2">Uncharacterized protein</fullName>
    </submittedName>
</protein>
<name>A0A6A4WWF1_AMPAM</name>
<feature type="region of interest" description="Disordered" evidence="1">
    <location>
        <begin position="1"/>
        <end position="82"/>
    </location>
</feature>
<keyword evidence="3" id="KW-1185">Reference proteome</keyword>
<evidence type="ECO:0000313" key="2">
    <source>
        <dbReference type="EMBL" id="KAF0308194.1"/>
    </source>
</evidence>
<comment type="caution">
    <text evidence="2">The sequence shown here is derived from an EMBL/GenBank/DDBJ whole genome shotgun (WGS) entry which is preliminary data.</text>
</comment>
<gene>
    <name evidence="2" type="ORF">FJT64_020563</name>
</gene>
<sequence length="82" mass="8722">MASGQSSQGPWVQKSGRETSTCWSQLGSEARNKTMPPSTTSSGGRSSYSTTVSWGFSSSSKANGSKRQQDNKDKSGPGPLWF</sequence>
<reference evidence="2 3" key="1">
    <citation type="submission" date="2019-07" db="EMBL/GenBank/DDBJ databases">
        <title>Draft genome assembly of a fouling barnacle, Amphibalanus amphitrite (Darwin, 1854): The first reference genome for Thecostraca.</title>
        <authorList>
            <person name="Kim W."/>
        </authorList>
    </citation>
    <scope>NUCLEOTIDE SEQUENCE [LARGE SCALE GENOMIC DNA]</scope>
    <source>
        <strain evidence="2">SNU_AA5</strain>
        <tissue evidence="2">Soma without cirri and trophi</tissue>
    </source>
</reference>
<dbReference type="EMBL" id="VIIS01000508">
    <property type="protein sequence ID" value="KAF0308194.1"/>
    <property type="molecule type" value="Genomic_DNA"/>
</dbReference>
<organism evidence="2 3">
    <name type="scientific">Amphibalanus amphitrite</name>
    <name type="common">Striped barnacle</name>
    <name type="synonym">Balanus amphitrite</name>
    <dbReference type="NCBI Taxonomy" id="1232801"/>
    <lineage>
        <taxon>Eukaryota</taxon>
        <taxon>Metazoa</taxon>
        <taxon>Ecdysozoa</taxon>
        <taxon>Arthropoda</taxon>
        <taxon>Crustacea</taxon>
        <taxon>Multicrustacea</taxon>
        <taxon>Cirripedia</taxon>
        <taxon>Thoracica</taxon>
        <taxon>Thoracicalcarea</taxon>
        <taxon>Balanomorpha</taxon>
        <taxon>Balanoidea</taxon>
        <taxon>Balanidae</taxon>
        <taxon>Amphibalaninae</taxon>
        <taxon>Amphibalanus</taxon>
    </lineage>
</organism>
<proteinExistence type="predicted"/>